<dbReference type="Pfam" id="PF12689">
    <property type="entry name" value="Acid_PPase"/>
    <property type="match status" value="1"/>
</dbReference>
<sequence length="213" mass="23997">MPRRHHASLSTDTPSTGTTTANPEKVSWPSTFTDGQPLPKIFVFDLDYTLWPFWVDTHVAGPLKAVEGGLKVKDRYNEGFGFYNDVGGVLEALKQKNILIAAASRTSAPDLGREMLKLLRIPRASGSSRSAIEYFDHLQIYPGSKTTHFQRIHRDSGIEYEDMLFFDDESRNKNVEVLGVTMQLIKDGVTRDEIDRGVQAWRKRHGKTKATDS</sequence>
<evidence type="ECO:0000313" key="3">
    <source>
        <dbReference type="Proteomes" id="UP000472372"/>
    </source>
</evidence>
<dbReference type="SFLD" id="SFLDS00003">
    <property type="entry name" value="Haloacid_Dehalogenase"/>
    <property type="match status" value="1"/>
</dbReference>
<feature type="compositionally biased region" description="Low complexity" evidence="1">
    <location>
        <begin position="8"/>
        <end position="20"/>
    </location>
</feature>
<evidence type="ECO:0000313" key="2">
    <source>
        <dbReference type="EMBL" id="CAE6996038.1"/>
    </source>
</evidence>
<dbReference type="SUPFAM" id="SSF56784">
    <property type="entry name" value="HAD-like"/>
    <property type="match status" value="1"/>
</dbReference>
<accession>A0A6S6V854</accession>
<dbReference type="AlphaFoldDB" id="A0A6S6V854"/>
<protein>
    <submittedName>
        <fullName evidence="2">Magnesium dependent phosphatase 1</fullName>
    </submittedName>
</protein>
<dbReference type="SFLD" id="SFLDG01131">
    <property type="entry name" value="C1.5.2:_MDP_Like"/>
    <property type="match status" value="1"/>
</dbReference>
<dbReference type="InterPro" id="IPR023214">
    <property type="entry name" value="HAD_sf"/>
</dbReference>
<dbReference type="InterPro" id="IPR036412">
    <property type="entry name" value="HAD-like_sf"/>
</dbReference>
<dbReference type="NCBIfam" id="TIGR01681">
    <property type="entry name" value="HAD-SF-IIIC"/>
    <property type="match status" value="1"/>
</dbReference>
<dbReference type="InterPro" id="IPR010036">
    <property type="entry name" value="MDP_1_eu_arc"/>
</dbReference>
<dbReference type="FunFam" id="3.40.50.1000:FF:000155">
    <property type="entry name" value="Putative magnesium dependent phosphatase"/>
    <property type="match status" value="1"/>
</dbReference>
<feature type="region of interest" description="Disordered" evidence="1">
    <location>
        <begin position="1"/>
        <end position="31"/>
    </location>
</feature>
<dbReference type="EMBL" id="HG992977">
    <property type="protein sequence ID" value="CAE6996038.1"/>
    <property type="molecule type" value="Genomic_DNA"/>
</dbReference>
<dbReference type="PANTHER" id="PTHR17901:SF14">
    <property type="entry name" value="MAGNESIUM-DEPENDENT PHOSPHATASE 1"/>
    <property type="match status" value="1"/>
</dbReference>
<dbReference type="NCBIfam" id="TIGR01685">
    <property type="entry name" value="MDP-1"/>
    <property type="match status" value="1"/>
</dbReference>
<dbReference type="GO" id="GO:0003993">
    <property type="term" value="F:acid phosphatase activity"/>
    <property type="evidence" value="ECO:0007669"/>
    <property type="project" value="TreeGrafter"/>
</dbReference>
<name>A0A6S6V854_9PLEO</name>
<proteinExistence type="predicted"/>
<dbReference type="InterPro" id="IPR035679">
    <property type="entry name" value="MDP-1_euk"/>
</dbReference>
<dbReference type="Proteomes" id="UP000472372">
    <property type="component" value="Chromosome 1"/>
</dbReference>
<dbReference type="PANTHER" id="PTHR17901">
    <property type="entry name" value="MAGNESIUM-DEPENDENT PHOSPHATASE 1 MDP1"/>
    <property type="match status" value="1"/>
</dbReference>
<reference evidence="2" key="1">
    <citation type="submission" date="2021-02" db="EMBL/GenBank/DDBJ databases">
        <authorList>
            <person name="Syme A R."/>
            <person name="Syme A R."/>
            <person name="Moolhuijzen P."/>
        </authorList>
    </citation>
    <scope>NUCLEOTIDE SEQUENCE</scope>
    <source>
        <strain evidence="2">W1-1</strain>
    </source>
</reference>
<dbReference type="InterPro" id="IPR010033">
    <property type="entry name" value="HAD_SF_ppase_IIIC"/>
</dbReference>
<dbReference type="Gene3D" id="3.40.50.1000">
    <property type="entry name" value="HAD superfamily/HAD-like"/>
    <property type="match status" value="1"/>
</dbReference>
<gene>
    <name evidence="2" type="ORF">PTTW11_00250</name>
</gene>
<dbReference type="CDD" id="cd07501">
    <property type="entry name" value="HAD_MDP-1_like"/>
    <property type="match status" value="1"/>
</dbReference>
<evidence type="ECO:0000256" key="1">
    <source>
        <dbReference type="SAM" id="MobiDB-lite"/>
    </source>
</evidence>
<dbReference type="SFLD" id="SFLDG01129">
    <property type="entry name" value="C1.5:_HAD__Beta-PGM__Phosphata"/>
    <property type="match status" value="1"/>
</dbReference>
<organism evidence="2 3">
    <name type="scientific">Pyrenophora teres f. teres</name>
    <dbReference type="NCBI Taxonomy" id="97479"/>
    <lineage>
        <taxon>Eukaryota</taxon>
        <taxon>Fungi</taxon>
        <taxon>Dikarya</taxon>
        <taxon>Ascomycota</taxon>
        <taxon>Pezizomycotina</taxon>
        <taxon>Dothideomycetes</taxon>
        <taxon>Pleosporomycetidae</taxon>
        <taxon>Pleosporales</taxon>
        <taxon>Pleosporineae</taxon>
        <taxon>Pleosporaceae</taxon>
        <taxon>Pyrenophora</taxon>
    </lineage>
</organism>